<protein>
    <submittedName>
        <fullName evidence="9">Energy-coupling factor transporter ATP-binding protein EcfA2</fullName>
    </submittedName>
</protein>
<dbReference type="InterPro" id="IPR047187">
    <property type="entry name" value="SF1_C_Upf1"/>
</dbReference>
<dbReference type="InterPro" id="IPR025103">
    <property type="entry name" value="DUF4011"/>
</dbReference>
<dbReference type="GO" id="GO:0043139">
    <property type="term" value="F:5'-3' DNA helicase activity"/>
    <property type="evidence" value="ECO:0007669"/>
    <property type="project" value="TreeGrafter"/>
</dbReference>
<accession>A0A7W7HQT5</accession>
<feature type="domain" description="Restriction endonuclease type II-like" evidence="7">
    <location>
        <begin position="1437"/>
        <end position="1533"/>
    </location>
</feature>
<keyword evidence="11" id="KW-1185">Reference proteome</keyword>
<dbReference type="GO" id="GO:0016787">
    <property type="term" value="F:hydrolase activity"/>
    <property type="evidence" value="ECO:0007669"/>
    <property type="project" value="UniProtKB-KW"/>
</dbReference>
<dbReference type="Gene3D" id="3.40.960.10">
    <property type="entry name" value="VSR Endonuclease"/>
    <property type="match status" value="1"/>
</dbReference>
<dbReference type="InterPro" id="IPR021754">
    <property type="entry name" value="DUF3320"/>
</dbReference>
<evidence type="ECO:0000313" key="10">
    <source>
        <dbReference type="Proteomes" id="UP000590511"/>
    </source>
</evidence>
<dbReference type="EMBL" id="JACHNC010000001">
    <property type="protein sequence ID" value="MBB4754917.1"/>
    <property type="molecule type" value="Genomic_DNA"/>
</dbReference>
<dbReference type="InterPro" id="IPR027417">
    <property type="entry name" value="P-loop_NTPase"/>
</dbReference>
<evidence type="ECO:0000313" key="11">
    <source>
        <dbReference type="Proteomes" id="UP000631312"/>
    </source>
</evidence>
<keyword evidence="1" id="KW-0547">Nucleotide-binding</keyword>
<reference evidence="8 11" key="2">
    <citation type="submission" date="2021-01" db="EMBL/GenBank/DDBJ databases">
        <title>Whole genome shotgun sequence of Actinoplanes lobatus NBRC 12513.</title>
        <authorList>
            <person name="Komaki H."/>
            <person name="Tamura T."/>
        </authorList>
    </citation>
    <scope>NUCLEOTIDE SEQUENCE [LARGE SCALE GENOMIC DNA]</scope>
    <source>
        <strain evidence="8 11">NBRC 12513</strain>
    </source>
</reference>
<evidence type="ECO:0000256" key="3">
    <source>
        <dbReference type="ARBA" id="ARBA00022806"/>
    </source>
</evidence>
<evidence type="ECO:0000256" key="2">
    <source>
        <dbReference type="ARBA" id="ARBA00022801"/>
    </source>
</evidence>
<dbReference type="Proteomes" id="UP000631312">
    <property type="component" value="Unassembled WGS sequence"/>
</dbReference>
<dbReference type="Pfam" id="PF13087">
    <property type="entry name" value="AAA_12"/>
    <property type="match status" value="1"/>
</dbReference>
<evidence type="ECO:0000256" key="1">
    <source>
        <dbReference type="ARBA" id="ARBA00022741"/>
    </source>
</evidence>
<keyword evidence="3" id="KW-0347">Helicase</keyword>
<evidence type="ECO:0000259" key="7">
    <source>
        <dbReference type="Pfam" id="PF18741"/>
    </source>
</evidence>
<dbReference type="PANTHER" id="PTHR43788:SF8">
    <property type="entry name" value="DNA-BINDING PROTEIN SMUBP-2"/>
    <property type="match status" value="1"/>
</dbReference>
<dbReference type="CDD" id="cd18808">
    <property type="entry name" value="SF1_C_Upf1"/>
    <property type="match status" value="1"/>
</dbReference>
<dbReference type="InterPro" id="IPR049468">
    <property type="entry name" value="Restrct_endonuc-II-like_dom"/>
</dbReference>
<feature type="domain" description="DNA2/NAM7 helicase-like C-terminal" evidence="6">
    <location>
        <begin position="1290"/>
        <end position="1396"/>
    </location>
</feature>
<proteinExistence type="predicted"/>
<dbReference type="SUPFAM" id="SSF52980">
    <property type="entry name" value="Restriction endonuclease-like"/>
    <property type="match status" value="1"/>
</dbReference>
<evidence type="ECO:0000259" key="5">
    <source>
        <dbReference type="Pfam" id="PF11784"/>
    </source>
</evidence>
<dbReference type="PANTHER" id="PTHR43788">
    <property type="entry name" value="DNA2/NAM7 HELICASE FAMILY MEMBER"/>
    <property type="match status" value="1"/>
</dbReference>
<dbReference type="Proteomes" id="UP000590511">
    <property type="component" value="Unassembled WGS sequence"/>
</dbReference>
<name>A0A7W7HQT5_9ACTN</name>
<dbReference type="InterPro" id="IPR011335">
    <property type="entry name" value="Restrct_endonuc-II-like"/>
</dbReference>
<dbReference type="EMBL" id="BOMP01000133">
    <property type="protein sequence ID" value="GIE44553.1"/>
    <property type="molecule type" value="Genomic_DNA"/>
</dbReference>
<dbReference type="Pfam" id="PF18741">
    <property type="entry name" value="MTES_1575"/>
    <property type="match status" value="1"/>
</dbReference>
<dbReference type="GO" id="GO:0005524">
    <property type="term" value="F:ATP binding"/>
    <property type="evidence" value="ECO:0007669"/>
    <property type="project" value="UniProtKB-KW"/>
</dbReference>
<comment type="caution">
    <text evidence="9">The sequence shown here is derived from an EMBL/GenBank/DDBJ whole genome shotgun (WGS) entry which is preliminary data.</text>
</comment>
<organism evidence="9 10">
    <name type="scientific">Actinoplanes lobatus</name>
    <dbReference type="NCBI Taxonomy" id="113568"/>
    <lineage>
        <taxon>Bacteria</taxon>
        <taxon>Bacillati</taxon>
        <taxon>Actinomycetota</taxon>
        <taxon>Actinomycetes</taxon>
        <taxon>Micromonosporales</taxon>
        <taxon>Micromonosporaceae</taxon>
        <taxon>Actinoplanes</taxon>
    </lineage>
</organism>
<dbReference type="Pfam" id="PF13195">
    <property type="entry name" value="DUF4011"/>
    <property type="match status" value="1"/>
</dbReference>
<evidence type="ECO:0000313" key="8">
    <source>
        <dbReference type="EMBL" id="GIE44553.1"/>
    </source>
</evidence>
<evidence type="ECO:0000259" key="6">
    <source>
        <dbReference type="Pfam" id="PF13087"/>
    </source>
</evidence>
<dbReference type="Pfam" id="PF11784">
    <property type="entry name" value="DUF3320"/>
    <property type="match status" value="1"/>
</dbReference>
<dbReference type="InterPro" id="IPR041679">
    <property type="entry name" value="DNA2/NAM7-like_C"/>
</dbReference>
<dbReference type="Pfam" id="PF13604">
    <property type="entry name" value="AAA_30"/>
    <property type="match status" value="1"/>
</dbReference>
<sequence>MRPDDPERHPDPGEDARAALAAWRDGLVDPGGADRLINLPRGGADLVEIVSPNPAGVVEALRHGRDCTLAGAGAGAKKGDLRTELPDGVLGPLLRRLRRQTRLERADRGVDVLHLAAGLLHWQDGAGAGHASPLLLIPVDLVALGPGEVPRLRAGSGDPLVNPALAARLARLGVTLPEVGDLAGVDIAALTAEIAAAGAGRPGWHTADLAVLARFDPAVEAIRRDLTENEDRILAHPVVRALATAAGTEGAFAFTPITPDEIDVLAPPDDVPLVLDADAGQRACVAAACEGHSFVVDGPPGTGKSQTIANMAGALAHAGKRVLVVSEKASALNSVQHRLADTGLGNYLLDLHGDRLSRRHVAATLAAALEADPLPGTPMSDEARQELRERRERLNAYAEAVNEIRHPLGRSLYEVAGRFARLAGLPEAPAPALPAAGLTDEILDRIRDAANRLAGAWRPATERSGYRWREVAEREPLDEALLEAQLALEELSGAVAVNGTIAAAFHLRAPADAAALGEIAEHAAQRPPGAADQWLMANTLRPVRIAAEELAQRIDVSRRAAEAVRNRAGVGWETLAAPMDLDALPEPPRLDPPAVRLEPLTADEAKALAGRFAADADELEHQQQSLDRATVRLGLPDVVTFSDVELVHLVAELGGRPDKPERTWFAPGAQSAVHNAASTLRLHIDAVAAARAAAHEIFTGAVLTEPVEDLAERFVTLHRGARKLLAPYRRDRETVAGFTQPGVTVDEAVAELGLAVAWRRAHEGLIAAERQHAGLLGRFWRRADTDFPAIGRALQTAGEVLRVTPPEALPAVIDYVCAMHPADDLVRAVTEARDVFRYWRGTLRPEPDPAGRPELGHGPVHEAIAWLRAQVAPLRGTAAILRRLGDAVGRDLNGAEAAGIIEVRRGVIDAEDAFSAATRSLEATLGPVFQGRHTDLRALEDAIEWTAHARTLRTGADSALTGEQAEALVAGHPAPDLTPASTAWQEARQRIIDAFGPARQVRLGTALDRYETAHDLLRDLLDDDTGQQEWFQYLEARAVLAEYGMDTVIDFCADHAVDVQRLGDVLERSAYRAWTDHVLAEDERLQPVAAVVRDEMAAGFRRLDSDLLTDAAESVIEVLDRRRPEVTGGDGAALIRAEGLKNDGHLPVRDLLAGAWDTIAALKPCLVMPPAEVSRLLPAEASFDVVVIDEASRMTPAAAVACAYRGASLVIVGDDAQLPPAGDQPSVLVVANDCGAFTRLALTWHYRSRHESLIAFANEAFYQGRLNTFPSPHPSGADLGVQLHPAAVAGEARLVAERVLHHLTTRPSLSLGVVTLTAAHADEIADAVEAELAGRPDLEGFLGDFVVEGAETAQGDERDVIILSTGASLDAAGGPTGARRLAVAVTRARHRVEVVSAIGAGNREEPADEGERRLAAYLDYAEHGGPALTEQEPTPLEESIRETLENWGYPAHVRSGAGRYRVEIGVRHPDDTRESYALGVRCDGPGYQLSPVARDRDRLHEQVLHSLGWHLHRIWSVAWYHDRENEEARLRTAVESALAVPDVFAETEDETLTARPAQRPEWALPYERAVIEPLPATTRLADAVARQLLIEAVERVAEVEGPVHLATVTRRIREGWGIARLTQQIRTAIERAVRDSRAGFDGTFVTAPDTPIPAVRVPADGVTRKPDQVADAEIQLALEYLVLDAGLVEGEDLLAAAGRLFGWSGNRAGAARLAAMLDDLVEADRLIAHRNGLIAAPASDLLDLPDPAMLPRREETGRPVRTEVNL</sequence>
<dbReference type="InterPro" id="IPR050534">
    <property type="entry name" value="Coronavir_polyprotein_1ab"/>
</dbReference>
<reference evidence="9 10" key="1">
    <citation type="submission" date="2020-08" db="EMBL/GenBank/DDBJ databases">
        <title>Sequencing the genomes of 1000 actinobacteria strains.</title>
        <authorList>
            <person name="Klenk H.-P."/>
        </authorList>
    </citation>
    <scope>NUCLEOTIDE SEQUENCE [LARGE SCALE GENOMIC DNA]</scope>
    <source>
        <strain evidence="9 10">DSM 43150</strain>
    </source>
</reference>
<gene>
    <name evidence="8" type="ORF">Alo02nite_74510</name>
    <name evidence="9" type="ORF">BJ964_009078</name>
</gene>
<keyword evidence="4 9" id="KW-0067">ATP-binding</keyword>
<feature type="domain" description="DUF3320" evidence="5">
    <location>
        <begin position="1580"/>
        <end position="1626"/>
    </location>
</feature>
<evidence type="ECO:0000313" key="9">
    <source>
        <dbReference type="EMBL" id="MBB4754917.1"/>
    </source>
</evidence>
<dbReference type="RefSeq" id="WP_188126402.1">
    <property type="nucleotide sequence ID" value="NZ_BOMP01000133.1"/>
</dbReference>
<evidence type="ECO:0000256" key="4">
    <source>
        <dbReference type="ARBA" id="ARBA00022840"/>
    </source>
</evidence>
<dbReference type="Gene3D" id="3.40.50.300">
    <property type="entry name" value="P-loop containing nucleotide triphosphate hydrolases"/>
    <property type="match status" value="3"/>
</dbReference>
<dbReference type="SUPFAM" id="SSF52540">
    <property type="entry name" value="P-loop containing nucleoside triphosphate hydrolases"/>
    <property type="match status" value="2"/>
</dbReference>
<keyword evidence="2" id="KW-0378">Hydrolase</keyword>